<evidence type="ECO:0000313" key="2">
    <source>
        <dbReference type="EMBL" id="GGX05003.1"/>
    </source>
</evidence>
<evidence type="ECO:0000256" key="1">
    <source>
        <dbReference type="SAM" id="Phobius"/>
    </source>
</evidence>
<keyword evidence="1" id="KW-1133">Transmembrane helix</keyword>
<protein>
    <submittedName>
        <fullName evidence="2">Peptidase</fullName>
    </submittedName>
</protein>
<reference evidence="2 3" key="1">
    <citation type="journal article" date="2014" name="Int. J. Syst. Evol. Microbiol.">
        <title>Complete genome sequence of Corynebacterium casei LMG S-19264T (=DSM 44701T), isolated from a smear-ripened cheese.</title>
        <authorList>
            <consortium name="US DOE Joint Genome Institute (JGI-PGF)"/>
            <person name="Walter F."/>
            <person name="Albersmeier A."/>
            <person name="Kalinowski J."/>
            <person name="Ruckert C."/>
        </authorList>
    </citation>
    <scope>NUCLEOTIDE SEQUENCE [LARGE SCALE GENOMIC DNA]</scope>
    <source>
        <strain evidence="2 3">KCTC 12285</strain>
    </source>
</reference>
<organism evidence="2 3">
    <name type="scientific">Aquimarina muelleri</name>
    <dbReference type="NCBI Taxonomy" id="279356"/>
    <lineage>
        <taxon>Bacteria</taxon>
        <taxon>Pseudomonadati</taxon>
        <taxon>Bacteroidota</taxon>
        <taxon>Flavobacteriia</taxon>
        <taxon>Flavobacteriales</taxon>
        <taxon>Flavobacteriaceae</taxon>
        <taxon>Aquimarina</taxon>
    </lineage>
</organism>
<feature type="transmembrane region" description="Helical" evidence="1">
    <location>
        <begin position="417"/>
        <end position="441"/>
    </location>
</feature>
<dbReference type="InterPro" id="IPR005625">
    <property type="entry name" value="PepSY-ass_TM"/>
</dbReference>
<dbReference type="PANTHER" id="PTHR34219">
    <property type="entry name" value="IRON-REGULATED INNER MEMBRANE PROTEIN-RELATED"/>
    <property type="match status" value="1"/>
</dbReference>
<evidence type="ECO:0000313" key="3">
    <source>
        <dbReference type="Proteomes" id="UP000601108"/>
    </source>
</evidence>
<name>A0A918JS93_9FLAO</name>
<keyword evidence="3" id="KW-1185">Reference proteome</keyword>
<dbReference type="AlphaFoldDB" id="A0A918JS93"/>
<accession>A0A918JS93</accession>
<dbReference type="PANTHER" id="PTHR34219:SF6">
    <property type="entry name" value="BLR3280 PROTEIN"/>
    <property type="match status" value="1"/>
</dbReference>
<dbReference type="EMBL" id="BMWS01000002">
    <property type="protein sequence ID" value="GGX05003.1"/>
    <property type="molecule type" value="Genomic_DNA"/>
</dbReference>
<dbReference type="Proteomes" id="UP000601108">
    <property type="component" value="Unassembled WGS sequence"/>
</dbReference>
<proteinExistence type="predicted"/>
<keyword evidence="1" id="KW-0472">Membrane</keyword>
<gene>
    <name evidence="2" type="ORF">GCM10007384_03350</name>
</gene>
<feature type="transmembrane region" description="Helical" evidence="1">
    <location>
        <begin position="176"/>
        <end position="197"/>
    </location>
</feature>
<feature type="transmembrane region" description="Helical" evidence="1">
    <location>
        <begin position="217"/>
        <end position="238"/>
    </location>
</feature>
<keyword evidence="1" id="KW-0812">Transmembrane</keyword>
<comment type="caution">
    <text evidence="2">The sequence shown here is derived from an EMBL/GenBank/DDBJ whole genome shotgun (WGS) entry which is preliminary data.</text>
</comment>
<sequence length="458" mass="54174">MYQSFPYLGQAKRIEMLSNGVNTEILSPKTVFKNDSIGNIAQLKLSFILDRPVFHLITNQGKLFSKYADNGRDFFLTKEAALKATIKNTKITANSTIQTLTELDQWIPRTKYLRHLPIFKIKFEDKNKTLVYISSVTGELLAINTSSERFWSWLGAIPHWIYFKDIRVHNTLWKQLVTWLAALGFIMVITGIVTGLVRYKKKPKAKFKRFKNKWYNYHYYFGLFFGLFVCTWIFSGWMSMTPFNWLPSTQLNEKEVLKWQSQKHTINYYDKDNWASFLNQIKSKEFKEVNFNFFQNNAYAQVLFQNTSSLYKLGNSNFSLNLNSYQKAINSFSLENDVVETILLKKYDNYYYSRHNDKDLPIIRIKTIQNITYYINPKTTQIVYKCATENKIQRWIYHGLHSLDFSFLAWNRPLWDIVLFILLTGGTILSFSATGLGIKFLKRKNRRRVKRKEKKFQN</sequence>